<dbReference type="Gene3D" id="1.10.10.2910">
    <property type="match status" value="1"/>
</dbReference>
<dbReference type="AlphaFoldDB" id="A0A3A8JF96"/>
<evidence type="ECO:0000259" key="1">
    <source>
        <dbReference type="Pfam" id="PF06114"/>
    </source>
</evidence>
<dbReference type="InterPro" id="IPR010359">
    <property type="entry name" value="IrrE_HExxH"/>
</dbReference>
<sequence length="240" mass="26920">MTIPWLREALEQSGLPPPESFPRDLAFEAPLALPVSLEGLRGLTSEKVRQWLAKRGSNQEIAYHDMHGCMVARAGKGIVFFDEEDDANEQRFTIAHELGHFVLDHLQPRLRALRFFGETIQGVLDEKRPPTREEALTAALDGIPIGIQIHLMDRGPSGAIGTGRVAKSEQRADRLALEWLAPTKLARKIMRDGPVAEEELRLERYFGLPTSKAHAYARALRREEGRSRFSIASFFGDEQG</sequence>
<protein>
    <submittedName>
        <fullName evidence="2">ImmA/IrrE family metallo-endopeptidase</fullName>
    </submittedName>
</protein>
<name>A0A3A8JF96_9BACT</name>
<comment type="caution">
    <text evidence="2">The sequence shown here is derived from an EMBL/GenBank/DDBJ whole genome shotgun (WGS) entry which is preliminary data.</text>
</comment>
<evidence type="ECO:0000313" key="2">
    <source>
        <dbReference type="EMBL" id="RKG90924.1"/>
    </source>
</evidence>
<organism evidence="2 3">
    <name type="scientific">Corallococcus terminator</name>
    <dbReference type="NCBI Taxonomy" id="2316733"/>
    <lineage>
        <taxon>Bacteria</taxon>
        <taxon>Pseudomonadati</taxon>
        <taxon>Myxococcota</taxon>
        <taxon>Myxococcia</taxon>
        <taxon>Myxococcales</taxon>
        <taxon>Cystobacterineae</taxon>
        <taxon>Myxococcaceae</taxon>
        <taxon>Corallococcus</taxon>
    </lineage>
</organism>
<dbReference type="EMBL" id="RAVZ01000050">
    <property type="protein sequence ID" value="RKG90924.1"/>
    <property type="molecule type" value="Genomic_DNA"/>
</dbReference>
<gene>
    <name evidence="2" type="ORF">D7V88_10295</name>
</gene>
<reference evidence="3" key="1">
    <citation type="submission" date="2018-09" db="EMBL/GenBank/DDBJ databases">
        <authorList>
            <person name="Livingstone P.G."/>
            <person name="Whitworth D.E."/>
        </authorList>
    </citation>
    <scope>NUCLEOTIDE SEQUENCE [LARGE SCALE GENOMIC DNA]</scope>
    <source>
        <strain evidence="3">CA054A</strain>
    </source>
</reference>
<feature type="domain" description="IrrE N-terminal-like" evidence="1">
    <location>
        <begin position="76"/>
        <end position="110"/>
    </location>
</feature>
<dbReference type="Pfam" id="PF06114">
    <property type="entry name" value="Peptidase_M78"/>
    <property type="match status" value="1"/>
</dbReference>
<dbReference type="OrthoDB" id="5382606at2"/>
<dbReference type="Proteomes" id="UP000268094">
    <property type="component" value="Unassembled WGS sequence"/>
</dbReference>
<evidence type="ECO:0000313" key="3">
    <source>
        <dbReference type="Proteomes" id="UP000268094"/>
    </source>
</evidence>
<proteinExistence type="predicted"/>
<dbReference type="RefSeq" id="WP_120540443.1">
    <property type="nucleotide sequence ID" value="NZ_RAVZ01000050.1"/>
</dbReference>
<keyword evidence="3" id="KW-1185">Reference proteome</keyword>
<accession>A0A3A8JF96</accession>